<dbReference type="EMBL" id="FQXA01000003">
    <property type="protein sequence ID" value="SHG99478.1"/>
    <property type="molecule type" value="Genomic_DNA"/>
</dbReference>
<dbReference type="GO" id="GO:0009103">
    <property type="term" value="P:lipopolysaccharide biosynthetic process"/>
    <property type="evidence" value="ECO:0007669"/>
    <property type="project" value="UniProtKB-UniRule"/>
</dbReference>
<dbReference type="EC" id="2.7.7.38" evidence="5"/>
<accession>A0A1M5PCL5</accession>
<evidence type="ECO:0000256" key="2">
    <source>
        <dbReference type="ARBA" id="ARBA00022679"/>
    </source>
</evidence>
<evidence type="ECO:0000256" key="5">
    <source>
        <dbReference type="HAMAP-Rule" id="MF_00057"/>
    </source>
</evidence>
<dbReference type="Pfam" id="PF02348">
    <property type="entry name" value="CTP_transf_3"/>
    <property type="match status" value="1"/>
</dbReference>
<sequence>MTNAYTVVIPARYASTRLPGKPLQDIAGKPMIRHVWEQACRSGAQRVVIATDDQRILQACEGFGAQALLTRADHNSGTDRLAEVADQLGLAADAIVVNVQGDEPLIPPSVIDQVALNLAAHPEAAIATLAESISDPHALFNPNVVKVLCDIDGLALTFSRAPLPWARDAFARDPDALPNDVPYRRHIGIYAYRAGFLADFVAWGPCWLENTECLEQLRALWHGKRIHVADAVEAPPPGVDTTEDLERVRKLLGA</sequence>
<keyword evidence="3 5" id="KW-0548">Nucleotidyltransferase</keyword>
<dbReference type="GO" id="GO:0033468">
    <property type="term" value="P:CMP-keto-3-deoxy-D-manno-octulosonic acid biosynthetic process"/>
    <property type="evidence" value="ECO:0007669"/>
    <property type="project" value="UniProtKB-UniRule"/>
</dbReference>
<dbReference type="GO" id="GO:0016020">
    <property type="term" value="C:membrane"/>
    <property type="evidence" value="ECO:0007669"/>
    <property type="project" value="UniProtKB-SubCell"/>
</dbReference>
<keyword evidence="5" id="KW-0963">Cytoplasm</keyword>
<dbReference type="PANTHER" id="PTHR42866">
    <property type="entry name" value="3-DEOXY-MANNO-OCTULOSONATE CYTIDYLYLTRANSFERASE"/>
    <property type="match status" value="1"/>
</dbReference>
<comment type="similarity">
    <text evidence="5">Belongs to the KdsB family.</text>
</comment>
<comment type="function">
    <text evidence="5">Activates KDO (a required 8-carbon sugar) for incorporation into bacterial lipopolysaccharide in Gram-negative bacteria.</text>
</comment>
<evidence type="ECO:0000256" key="1">
    <source>
        <dbReference type="ARBA" id="ARBA00004370"/>
    </source>
</evidence>
<dbReference type="Proteomes" id="UP000184000">
    <property type="component" value="Unassembled WGS sequence"/>
</dbReference>
<dbReference type="FunFam" id="3.90.550.10:FF:000011">
    <property type="entry name" value="3-deoxy-manno-octulosonate cytidylyltransferase"/>
    <property type="match status" value="1"/>
</dbReference>
<name>A0A1M5PCL5_9GAMM</name>
<dbReference type="Gene3D" id="3.90.550.10">
    <property type="entry name" value="Spore Coat Polysaccharide Biosynthesis Protein SpsA, Chain A"/>
    <property type="match status" value="1"/>
</dbReference>
<organism evidence="6 7">
    <name type="scientific">Stutzerimonas xanthomarina DSM 18231</name>
    <dbReference type="NCBI Taxonomy" id="1403346"/>
    <lineage>
        <taxon>Bacteria</taxon>
        <taxon>Pseudomonadati</taxon>
        <taxon>Pseudomonadota</taxon>
        <taxon>Gammaproteobacteria</taxon>
        <taxon>Pseudomonadales</taxon>
        <taxon>Pseudomonadaceae</taxon>
        <taxon>Stutzerimonas</taxon>
    </lineage>
</organism>
<comment type="subcellular location">
    <subcellularLocation>
        <location evidence="5">Cytoplasm</location>
    </subcellularLocation>
    <subcellularLocation>
        <location evidence="1">Membrane</location>
    </subcellularLocation>
</comment>
<keyword evidence="2 5" id="KW-0808">Transferase</keyword>
<dbReference type="UniPathway" id="UPA00358">
    <property type="reaction ID" value="UER00476"/>
</dbReference>
<protein>
    <recommendedName>
        <fullName evidence="5">3-deoxy-manno-octulosonate cytidylyltransferase</fullName>
        <ecNumber evidence="5">2.7.7.38</ecNumber>
    </recommendedName>
    <alternativeName>
        <fullName evidence="5">CMP-2-keto-3-deoxyoctulosonic acid synthase</fullName>
        <shortName evidence="5">CKS</shortName>
        <shortName evidence="5">CMP-KDO synthase</shortName>
    </alternativeName>
</protein>
<dbReference type="InterPro" id="IPR029044">
    <property type="entry name" value="Nucleotide-diphossugar_trans"/>
</dbReference>
<dbReference type="GO" id="GO:0005829">
    <property type="term" value="C:cytosol"/>
    <property type="evidence" value="ECO:0007669"/>
    <property type="project" value="TreeGrafter"/>
</dbReference>
<evidence type="ECO:0000256" key="4">
    <source>
        <dbReference type="ARBA" id="ARBA00022985"/>
    </source>
</evidence>
<comment type="pathway">
    <text evidence="5">Nucleotide-sugar biosynthesis; CMP-3-deoxy-D-manno-octulosonate biosynthesis; CMP-3-deoxy-D-manno-octulosonate from 3-deoxy-D-manno-octulosonate and CTP: step 1/1.</text>
</comment>
<dbReference type="NCBIfam" id="TIGR00466">
    <property type="entry name" value="kdsB"/>
    <property type="match status" value="1"/>
</dbReference>
<dbReference type="HAMAP" id="MF_00057">
    <property type="entry name" value="KdsB"/>
    <property type="match status" value="1"/>
</dbReference>
<dbReference type="CDD" id="cd02517">
    <property type="entry name" value="CMP-KDO-Synthetase"/>
    <property type="match status" value="1"/>
</dbReference>
<proteinExistence type="inferred from homology"/>
<dbReference type="GeneID" id="98637533"/>
<dbReference type="InterPro" id="IPR003329">
    <property type="entry name" value="Cytidylyl_trans"/>
</dbReference>
<dbReference type="NCBIfam" id="NF003950">
    <property type="entry name" value="PRK05450.1-3"/>
    <property type="match status" value="1"/>
</dbReference>
<evidence type="ECO:0000313" key="6">
    <source>
        <dbReference type="EMBL" id="SHG99478.1"/>
    </source>
</evidence>
<gene>
    <name evidence="5" type="primary">kdsB</name>
    <name evidence="6" type="ORF">SAMN02744645_2109</name>
</gene>
<dbReference type="SUPFAM" id="SSF53448">
    <property type="entry name" value="Nucleotide-diphospho-sugar transferases"/>
    <property type="match status" value="1"/>
</dbReference>
<reference evidence="6 7" key="1">
    <citation type="submission" date="2016-11" db="EMBL/GenBank/DDBJ databases">
        <authorList>
            <person name="Jaros S."/>
            <person name="Januszkiewicz K."/>
            <person name="Wedrychowicz H."/>
        </authorList>
    </citation>
    <scope>NUCLEOTIDE SEQUENCE [LARGE SCALE GENOMIC DNA]</scope>
    <source>
        <strain evidence="6 7">DSM 18231</strain>
    </source>
</reference>
<dbReference type="GO" id="GO:0008690">
    <property type="term" value="F:3-deoxy-manno-octulosonate cytidylyltransferase activity"/>
    <property type="evidence" value="ECO:0007669"/>
    <property type="project" value="UniProtKB-UniRule"/>
</dbReference>
<evidence type="ECO:0000256" key="3">
    <source>
        <dbReference type="ARBA" id="ARBA00022695"/>
    </source>
</evidence>
<dbReference type="PANTHER" id="PTHR42866:SF2">
    <property type="entry name" value="3-DEOXY-MANNO-OCTULOSONATE CYTIDYLYLTRANSFERASE, MITOCHONDRIAL"/>
    <property type="match status" value="1"/>
</dbReference>
<evidence type="ECO:0000313" key="7">
    <source>
        <dbReference type="Proteomes" id="UP000184000"/>
    </source>
</evidence>
<dbReference type="NCBIfam" id="NF009905">
    <property type="entry name" value="PRK13368.1"/>
    <property type="match status" value="1"/>
</dbReference>
<dbReference type="AlphaFoldDB" id="A0A1M5PCL5"/>
<dbReference type="RefSeq" id="WP_073300767.1">
    <property type="nucleotide sequence ID" value="NZ_FQXA01000003.1"/>
</dbReference>
<dbReference type="NCBIfam" id="NF003952">
    <property type="entry name" value="PRK05450.1-5"/>
    <property type="match status" value="1"/>
</dbReference>
<keyword evidence="4 5" id="KW-0448">Lipopolysaccharide biosynthesis</keyword>
<comment type="catalytic activity">
    <reaction evidence="5">
        <text>3-deoxy-alpha-D-manno-oct-2-ulosonate + CTP = CMP-3-deoxy-beta-D-manno-octulosonate + diphosphate</text>
        <dbReference type="Rhea" id="RHEA:23448"/>
        <dbReference type="ChEBI" id="CHEBI:33019"/>
        <dbReference type="ChEBI" id="CHEBI:37563"/>
        <dbReference type="ChEBI" id="CHEBI:85986"/>
        <dbReference type="ChEBI" id="CHEBI:85987"/>
        <dbReference type="EC" id="2.7.7.38"/>
    </reaction>
</comment>
<dbReference type="InterPro" id="IPR004528">
    <property type="entry name" value="KdsB"/>
</dbReference>